<dbReference type="GO" id="GO:0005509">
    <property type="term" value="F:calcium ion binding"/>
    <property type="evidence" value="ECO:0007669"/>
    <property type="project" value="InterPro"/>
</dbReference>
<dbReference type="EMBL" id="JAIWYP010000003">
    <property type="protein sequence ID" value="KAH3844328.1"/>
    <property type="molecule type" value="Genomic_DNA"/>
</dbReference>
<evidence type="ECO:0000256" key="1">
    <source>
        <dbReference type="ARBA" id="ARBA00022737"/>
    </source>
</evidence>
<protein>
    <recommendedName>
        <fullName evidence="6">Sulfhydryl light chain</fullName>
    </recommendedName>
</protein>
<comment type="caution">
    <text evidence="8">The sequence shown here is derived from an EMBL/GenBank/DDBJ whole genome shotgun (WGS) entry which is preliminary data.</text>
</comment>
<evidence type="ECO:0000313" key="9">
    <source>
        <dbReference type="Proteomes" id="UP000828390"/>
    </source>
</evidence>
<dbReference type="FunFam" id="1.10.238.10:FF:000003">
    <property type="entry name" value="Calmodulin A"/>
    <property type="match status" value="1"/>
</dbReference>
<dbReference type="SUPFAM" id="SSF47473">
    <property type="entry name" value="EF-hand"/>
    <property type="match status" value="1"/>
</dbReference>
<keyword evidence="2" id="KW-0518">Myosin</keyword>
<evidence type="ECO:0000256" key="3">
    <source>
        <dbReference type="ARBA" id="ARBA00023175"/>
    </source>
</evidence>
<keyword evidence="1" id="KW-0677">Repeat</keyword>
<accession>A0A9D4KQQ3</accession>
<dbReference type="Proteomes" id="UP000828390">
    <property type="component" value="Unassembled WGS sequence"/>
</dbReference>
<dbReference type="CDD" id="cd00051">
    <property type="entry name" value="EFh"/>
    <property type="match status" value="1"/>
</dbReference>
<gene>
    <name evidence="8" type="ORF">DPMN_086586</name>
</gene>
<dbReference type="Pfam" id="PF13499">
    <property type="entry name" value="EF-hand_7"/>
    <property type="match status" value="2"/>
</dbReference>
<dbReference type="AlphaFoldDB" id="A0A9D4KQQ3"/>
<evidence type="ECO:0000313" key="8">
    <source>
        <dbReference type="EMBL" id="KAH3844328.1"/>
    </source>
</evidence>
<evidence type="ECO:0000256" key="2">
    <source>
        <dbReference type="ARBA" id="ARBA00023123"/>
    </source>
</evidence>
<organism evidence="8 9">
    <name type="scientific">Dreissena polymorpha</name>
    <name type="common">Zebra mussel</name>
    <name type="synonym">Mytilus polymorpha</name>
    <dbReference type="NCBI Taxonomy" id="45954"/>
    <lineage>
        <taxon>Eukaryota</taxon>
        <taxon>Metazoa</taxon>
        <taxon>Spiralia</taxon>
        <taxon>Lophotrochozoa</taxon>
        <taxon>Mollusca</taxon>
        <taxon>Bivalvia</taxon>
        <taxon>Autobranchia</taxon>
        <taxon>Heteroconchia</taxon>
        <taxon>Euheterodonta</taxon>
        <taxon>Imparidentia</taxon>
        <taxon>Neoheterodontei</taxon>
        <taxon>Myida</taxon>
        <taxon>Dreissenoidea</taxon>
        <taxon>Dreissenidae</taxon>
        <taxon>Dreissena</taxon>
    </lineage>
</organism>
<reference evidence="8" key="1">
    <citation type="journal article" date="2019" name="bioRxiv">
        <title>The Genome of the Zebra Mussel, Dreissena polymorpha: A Resource for Invasive Species Research.</title>
        <authorList>
            <person name="McCartney M.A."/>
            <person name="Auch B."/>
            <person name="Kono T."/>
            <person name="Mallez S."/>
            <person name="Zhang Y."/>
            <person name="Obille A."/>
            <person name="Becker A."/>
            <person name="Abrahante J.E."/>
            <person name="Garbe J."/>
            <person name="Badalamenti J.P."/>
            <person name="Herman A."/>
            <person name="Mangelson H."/>
            <person name="Liachko I."/>
            <person name="Sullivan S."/>
            <person name="Sone E.D."/>
            <person name="Koren S."/>
            <person name="Silverstein K.A.T."/>
            <person name="Beckman K.B."/>
            <person name="Gohl D.M."/>
        </authorList>
    </citation>
    <scope>NUCLEOTIDE SEQUENCE</scope>
    <source>
        <strain evidence="8">Duluth1</strain>
        <tissue evidence="8">Whole animal</tissue>
    </source>
</reference>
<keyword evidence="9" id="KW-1185">Reference proteome</keyword>
<evidence type="ECO:0000259" key="7">
    <source>
        <dbReference type="PROSITE" id="PS50222"/>
    </source>
</evidence>
<dbReference type="GO" id="GO:0016460">
    <property type="term" value="C:myosin II complex"/>
    <property type="evidence" value="ECO:0007669"/>
    <property type="project" value="TreeGrafter"/>
</dbReference>
<dbReference type="InterPro" id="IPR050230">
    <property type="entry name" value="CALM/Myosin/TropC-like"/>
</dbReference>
<reference evidence="8" key="2">
    <citation type="submission" date="2020-11" db="EMBL/GenBank/DDBJ databases">
        <authorList>
            <person name="McCartney M.A."/>
            <person name="Auch B."/>
            <person name="Kono T."/>
            <person name="Mallez S."/>
            <person name="Becker A."/>
            <person name="Gohl D.M."/>
            <person name="Silverstein K.A.T."/>
            <person name="Koren S."/>
            <person name="Bechman K.B."/>
            <person name="Herman A."/>
            <person name="Abrahante J.E."/>
            <person name="Garbe J."/>
        </authorList>
    </citation>
    <scope>NUCLEOTIDE SEQUENCE</scope>
    <source>
        <strain evidence="8">Duluth1</strain>
        <tissue evidence="8">Whole animal</tissue>
    </source>
</reference>
<dbReference type="InterPro" id="IPR002048">
    <property type="entry name" value="EF_hand_dom"/>
</dbReference>
<feature type="domain" description="EF-hand" evidence="7">
    <location>
        <begin position="11"/>
        <end position="46"/>
    </location>
</feature>
<dbReference type="PROSITE" id="PS50222">
    <property type="entry name" value="EF_HAND_2"/>
    <property type="match status" value="1"/>
</dbReference>
<keyword evidence="3" id="KW-0505">Motor protein</keyword>
<dbReference type="PANTHER" id="PTHR23048:SF0">
    <property type="entry name" value="CALMODULIN LIKE 3"/>
    <property type="match status" value="1"/>
</dbReference>
<evidence type="ECO:0000256" key="5">
    <source>
        <dbReference type="ARBA" id="ARBA00049593"/>
    </source>
</evidence>
<sequence length="149" mass="17302">MDSFHWITNSKKVKEFRVRFDIFDRHKSGIIKVSELISVLQDMGMKISREMIDQMMASIGKLGEDEIHFDEFMMMAARKEVCEDDYGDLKEAFSEFDNGKGFIAERDLRLVMTTMGEKLSDDEVDEMIEEASVENGMIHIDDFISVLLR</sequence>
<keyword evidence="4" id="KW-0514">Muscle protein</keyword>
<comment type="function">
    <text evidence="5">In molluscan muscle, calcium regulation is associated with myosin rather than with actin. Muscle myosin contains two types of light chains: the catalytic light chain, essential for ATPase activity, and the regulatory light chain, a calcium-binding protein responsible for Ca(2+) dependent binding and Ca(2+) dependent Mg-ATPase activity.</text>
</comment>
<evidence type="ECO:0000256" key="6">
    <source>
        <dbReference type="ARBA" id="ARBA00078496"/>
    </source>
</evidence>
<name>A0A9D4KQQ3_DREPO</name>
<dbReference type="InterPro" id="IPR011992">
    <property type="entry name" value="EF-hand-dom_pair"/>
</dbReference>
<evidence type="ECO:0000256" key="4">
    <source>
        <dbReference type="ARBA" id="ARBA00023179"/>
    </source>
</evidence>
<dbReference type="PANTHER" id="PTHR23048">
    <property type="entry name" value="MYOSIN LIGHT CHAIN 1, 3"/>
    <property type="match status" value="1"/>
</dbReference>
<proteinExistence type="predicted"/>
<dbReference type="Gene3D" id="1.10.238.10">
    <property type="entry name" value="EF-hand"/>
    <property type="match status" value="2"/>
</dbReference>